<dbReference type="InterPro" id="IPR002797">
    <property type="entry name" value="Polysacc_synth"/>
</dbReference>
<feature type="transmembrane region" description="Helical" evidence="6">
    <location>
        <begin position="6"/>
        <end position="30"/>
    </location>
</feature>
<evidence type="ECO:0000256" key="6">
    <source>
        <dbReference type="SAM" id="Phobius"/>
    </source>
</evidence>
<keyword evidence="3 6" id="KW-0812">Transmembrane</keyword>
<dbReference type="CDD" id="cd13124">
    <property type="entry name" value="MATE_SpoVB_like"/>
    <property type="match status" value="1"/>
</dbReference>
<dbReference type="OrthoDB" id="9775950at2"/>
<keyword evidence="4 6" id="KW-1133">Transmembrane helix</keyword>
<organism evidence="7 8">
    <name type="scientific">Gottschalkia purinilytica</name>
    <name type="common">Clostridium purinilyticum</name>
    <dbReference type="NCBI Taxonomy" id="1503"/>
    <lineage>
        <taxon>Bacteria</taxon>
        <taxon>Bacillati</taxon>
        <taxon>Bacillota</taxon>
        <taxon>Tissierellia</taxon>
        <taxon>Tissierellales</taxon>
        <taxon>Gottschalkiaceae</taxon>
        <taxon>Gottschalkia</taxon>
    </lineage>
</organism>
<feature type="transmembrane region" description="Helical" evidence="6">
    <location>
        <begin position="453"/>
        <end position="472"/>
    </location>
</feature>
<protein>
    <submittedName>
        <fullName evidence="7">Stage V sporulation protein B</fullName>
    </submittedName>
</protein>
<dbReference type="Proteomes" id="UP000037267">
    <property type="component" value="Unassembled WGS sequence"/>
</dbReference>
<comment type="caution">
    <text evidence="7">The sequence shown here is derived from an EMBL/GenBank/DDBJ whole genome shotgun (WGS) entry which is preliminary data.</text>
</comment>
<feature type="transmembrane region" description="Helical" evidence="6">
    <location>
        <begin position="242"/>
        <end position="260"/>
    </location>
</feature>
<dbReference type="RefSeq" id="WP_050354476.1">
    <property type="nucleotide sequence ID" value="NZ_LGSS01000003.1"/>
</dbReference>
<feature type="transmembrane region" description="Helical" evidence="6">
    <location>
        <begin position="411"/>
        <end position="432"/>
    </location>
</feature>
<dbReference type="AlphaFoldDB" id="A0A0L0WDK2"/>
<feature type="transmembrane region" description="Helical" evidence="6">
    <location>
        <begin position="384"/>
        <end position="405"/>
    </location>
</feature>
<feature type="transmembrane region" description="Helical" evidence="6">
    <location>
        <begin position="478"/>
        <end position="498"/>
    </location>
</feature>
<evidence type="ECO:0000256" key="5">
    <source>
        <dbReference type="ARBA" id="ARBA00023136"/>
    </source>
</evidence>
<dbReference type="EMBL" id="LGSS01000003">
    <property type="protein sequence ID" value="KNF09495.1"/>
    <property type="molecule type" value="Genomic_DNA"/>
</dbReference>
<proteinExistence type="predicted"/>
<reference evidence="8" key="1">
    <citation type="submission" date="2015-07" db="EMBL/GenBank/DDBJ databases">
        <title>Draft genome sequence of the purine-degrading Gottschalkia purinilyticum DSM 1384 (formerly Clostridium purinilyticum).</title>
        <authorList>
            <person name="Poehlein A."/>
            <person name="Schiel-Bengelsdorf B."/>
            <person name="Bengelsdorf F.R."/>
            <person name="Daniel R."/>
            <person name="Duerre P."/>
        </authorList>
    </citation>
    <scope>NUCLEOTIDE SEQUENCE [LARGE SCALE GENOMIC DNA]</scope>
    <source>
        <strain evidence="8">DSM 1384</strain>
    </source>
</reference>
<keyword evidence="8" id="KW-1185">Reference proteome</keyword>
<feature type="transmembrane region" description="Helical" evidence="6">
    <location>
        <begin position="353"/>
        <end position="372"/>
    </location>
</feature>
<evidence type="ECO:0000256" key="4">
    <source>
        <dbReference type="ARBA" id="ARBA00022989"/>
    </source>
</evidence>
<dbReference type="InterPro" id="IPR024923">
    <property type="entry name" value="PG_synth_SpoVB"/>
</dbReference>
<sequence>MTKKGFIYSTTILILVNFVVRFIGFAYKIILSKNIGAEGIGLYHIVSPVLMLAITFTTSGLPIAVSKLVASQQTISNSNGSIKVFKVAFCFSFLLSILLSLILLLFNGYISFNLLKNNDVRLAVILLIPAIIIISLSSILRGYFYGINQVNPPGIAQVIEQVTRVLFVIGIMTYLKGVSPKVGLLIATIAVSVGEFFGFLWLLLSFKISSFKNKKRLNSSIKYSSIFSKLVKISFPITISRLTNVLMQLINAILIPQLLIKAGYTNSEAIGMFGRLMGMAMPLIFLPFIVTSALVVNIVPTLSKLLDSKEEVALNSNIHLCIKITLLVSIPITGYFIFFATPISKLFYNDVKVSSYIVSMSYSIVFLSLQHTLSGILQGIGKQLISTINHIIGTIIQLITSYYLISNPSFGINGFFISFILSTLITFVLNYITLEKSVKIKFKFIDYILKPTFATMLSLLITFITYIFIINIGIKSFFVLLICMSVSGSSYLLLLFVTKALPDFVYKKFL</sequence>
<evidence type="ECO:0000313" key="8">
    <source>
        <dbReference type="Proteomes" id="UP000037267"/>
    </source>
</evidence>
<evidence type="ECO:0000256" key="2">
    <source>
        <dbReference type="ARBA" id="ARBA00022475"/>
    </source>
</evidence>
<comment type="subcellular location">
    <subcellularLocation>
        <location evidence="1">Cell membrane</location>
        <topology evidence="1">Multi-pass membrane protein</topology>
    </subcellularLocation>
</comment>
<gene>
    <name evidence="7" type="ORF">CLPU_3c02750</name>
</gene>
<accession>A0A0L0WDK2</accession>
<dbReference type="PANTHER" id="PTHR30250:SF21">
    <property type="entry name" value="LIPID II FLIPPASE MURJ"/>
    <property type="match status" value="1"/>
</dbReference>
<feature type="transmembrane region" description="Helical" evidence="6">
    <location>
        <begin position="85"/>
        <end position="110"/>
    </location>
</feature>
<keyword evidence="2" id="KW-1003">Cell membrane</keyword>
<dbReference type="InterPro" id="IPR050833">
    <property type="entry name" value="Poly_Biosynth_Transport"/>
</dbReference>
<evidence type="ECO:0000313" key="7">
    <source>
        <dbReference type="EMBL" id="KNF09495.1"/>
    </source>
</evidence>
<dbReference type="PANTHER" id="PTHR30250">
    <property type="entry name" value="PST FAMILY PREDICTED COLANIC ACID TRANSPORTER"/>
    <property type="match status" value="1"/>
</dbReference>
<feature type="transmembrane region" description="Helical" evidence="6">
    <location>
        <begin position="320"/>
        <end position="341"/>
    </location>
</feature>
<dbReference type="PIRSF" id="PIRSF038958">
    <property type="entry name" value="PG_synth_SpoVB"/>
    <property type="match status" value="1"/>
</dbReference>
<dbReference type="Pfam" id="PF01943">
    <property type="entry name" value="Polysacc_synt"/>
    <property type="match status" value="1"/>
</dbReference>
<feature type="transmembrane region" description="Helical" evidence="6">
    <location>
        <begin position="42"/>
        <end position="65"/>
    </location>
</feature>
<name>A0A0L0WDK2_GOTPU</name>
<evidence type="ECO:0000256" key="1">
    <source>
        <dbReference type="ARBA" id="ARBA00004651"/>
    </source>
</evidence>
<dbReference type="STRING" id="1503.CLPU_3c02750"/>
<feature type="transmembrane region" description="Helical" evidence="6">
    <location>
        <begin position="122"/>
        <end position="144"/>
    </location>
</feature>
<feature type="transmembrane region" description="Helical" evidence="6">
    <location>
        <begin position="182"/>
        <end position="206"/>
    </location>
</feature>
<evidence type="ECO:0000256" key="3">
    <source>
        <dbReference type="ARBA" id="ARBA00022692"/>
    </source>
</evidence>
<dbReference type="GO" id="GO:0005886">
    <property type="term" value="C:plasma membrane"/>
    <property type="evidence" value="ECO:0007669"/>
    <property type="project" value="UniProtKB-SubCell"/>
</dbReference>
<keyword evidence="5 6" id="KW-0472">Membrane</keyword>
<feature type="transmembrane region" description="Helical" evidence="6">
    <location>
        <begin position="280"/>
        <end position="299"/>
    </location>
</feature>